<evidence type="ECO:0000313" key="3">
    <source>
        <dbReference type="Proteomes" id="UP000183561"/>
    </source>
</evidence>
<dbReference type="AlphaFoldDB" id="A0A1H4ZPY2"/>
<evidence type="ECO:0000313" key="2">
    <source>
        <dbReference type="EMBL" id="SED31420.1"/>
    </source>
</evidence>
<evidence type="ECO:0008006" key="4">
    <source>
        <dbReference type="Google" id="ProtNLM"/>
    </source>
</evidence>
<keyword evidence="3" id="KW-1185">Reference proteome</keyword>
<sequence>MRRLGIHTIAAILLLSACGSEPTREPVVSPAVDSATYSIPDNIDYNYRWSADPGIDLFTPAATVVRAYVESYYLTVRALTSGAGYPGFSKAVDESLRTDYGNPHDLARRNFVGTQFQHLLWMTPTEHGWFATVCTGDYSVMREGGDGRFFNVGTTNIVAETVEISMKDSSTGIQSAKGPERAPIADVFGEARVVDHVKSARNQDAFLECRNRMPDGPSNRPTKWDLPHDAPYPTLAPYPGWPRYDEN</sequence>
<dbReference type="RefSeq" id="WP_072944175.1">
    <property type="nucleotide sequence ID" value="NZ_FNSV01000005.1"/>
</dbReference>
<organism evidence="2 3">
    <name type="scientific">Rhodococcus koreensis</name>
    <dbReference type="NCBI Taxonomy" id="99653"/>
    <lineage>
        <taxon>Bacteria</taxon>
        <taxon>Bacillati</taxon>
        <taxon>Actinomycetota</taxon>
        <taxon>Actinomycetes</taxon>
        <taxon>Mycobacteriales</taxon>
        <taxon>Nocardiaceae</taxon>
        <taxon>Rhodococcus</taxon>
    </lineage>
</organism>
<accession>A0A1H4ZPY2</accession>
<reference evidence="3" key="1">
    <citation type="submission" date="2016-10" db="EMBL/GenBank/DDBJ databases">
        <authorList>
            <person name="Varghese N."/>
            <person name="Submissions S."/>
        </authorList>
    </citation>
    <scope>NUCLEOTIDE SEQUENCE [LARGE SCALE GENOMIC DNA]</scope>
    <source>
        <strain evidence="3">DSM 44498</strain>
    </source>
</reference>
<name>A0A1H4ZPY2_9NOCA</name>
<proteinExistence type="predicted"/>
<dbReference type="EMBL" id="FNSV01000005">
    <property type="protein sequence ID" value="SED31420.1"/>
    <property type="molecule type" value="Genomic_DNA"/>
</dbReference>
<dbReference type="PROSITE" id="PS51257">
    <property type="entry name" value="PROKAR_LIPOPROTEIN"/>
    <property type="match status" value="1"/>
</dbReference>
<dbReference type="Proteomes" id="UP000183561">
    <property type="component" value="Unassembled WGS sequence"/>
</dbReference>
<evidence type="ECO:0000256" key="1">
    <source>
        <dbReference type="SAM" id="MobiDB-lite"/>
    </source>
</evidence>
<protein>
    <recommendedName>
        <fullName evidence="4">Lipoprotein</fullName>
    </recommendedName>
</protein>
<gene>
    <name evidence="2" type="ORF">SAMN04490239_7766</name>
</gene>
<feature type="region of interest" description="Disordered" evidence="1">
    <location>
        <begin position="209"/>
        <end position="247"/>
    </location>
</feature>